<dbReference type="FunFam" id="3.30.565.10:FF:000006">
    <property type="entry name" value="Sensor histidine kinase WalK"/>
    <property type="match status" value="1"/>
</dbReference>
<comment type="catalytic activity">
    <reaction evidence="1">
        <text>ATP + protein L-histidine = ADP + protein N-phospho-L-histidine.</text>
        <dbReference type="EC" id="2.7.13.3"/>
    </reaction>
</comment>
<dbReference type="EC" id="2.7.13.3" evidence="2"/>
<dbReference type="SMART" id="SM00388">
    <property type="entry name" value="HisKA"/>
    <property type="match status" value="1"/>
</dbReference>
<dbReference type="InterPro" id="IPR036097">
    <property type="entry name" value="HisK_dim/P_sf"/>
</dbReference>
<feature type="domain" description="Histidine kinase" evidence="8">
    <location>
        <begin position="435"/>
        <end position="648"/>
    </location>
</feature>
<organism evidence="9 10">
    <name type="scientific">Fulvivirga sediminis</name>
    <dbReference type="NCBI Taxonomy" id="2803949"/>
    <lineage>
        <taxon>Bacteria</taxon>
        <taxon>Pseudomonadati</taxon>
        <taxon>Bacteroidota</taxon>
        <taxon>Cytophagia</taxon>
        <taxon>Cytophagales</taxon>
        <taxon>Fulvivirgaceae</taxon>
        <taxon>Fulvivirga</taxon>
    </lineage>
</organism>
<name>A0A937F6Q4_9BACT</name>
<feature type="transmembrane region" description="Helical" evidence="7">
    <location>
        <begin position="127"/>
        <end position="145"/>
    </location>
</feature>
<evidence type="ECO:0000256" key="5">
    <source>
        <dbReference type="ARBA" id="ARBA00022777"/>
    </source>
</evidence>
<evidence type="ECO:0000256" key="1">
    <source>
        <dbReference type="ARBA" id="ARBA00000085"/>
    </source>
</evidence>
<dbReference type="GO" id="GO:0030295">
    <property type="term" value="F:protein kinase activator activity"/>
    <property type="evidence" value="ECO:0007669"/>
    <property type="project" value="TreeGrafter"/>
</dbReference>
<dbReference type="SUPFAM" id="SSF47384">
    <property type="entry name" value="Homodimeric domain of signal transducing histidine kinase"/>
    <property type="match status" value="1"/>
</dbReference>
<evidence type="ECO:0000313" key="9">
    <source>
        <dbReference type="EMBL" id="MBL3657452.1"/>
    </source>
</evidence>
<dbReference type="NCBIfam" id="TIGR00229">
    <property type="entry name" value="sensory_box"/>
    <property type="match status" value="1"/>
</dbReference>
<dbReference type="SUPFAM" id="SSF55785">
    <property type="entry name" value="PYP-like sensor domain (PAS domain)"/>
    <property type="match status" value="1"/>
</dbReference>
<feature type="transmembrane region" description="Helical" evidence="7">
    <location>
        <begin position="260"/>
        <end position="280"/>
    </location>
</feature>
<evidence type="ECO:0000256" key="4">
    <source>
        <dbReference type="ARBA" id="ARBA00022679"/>
    </source>
</evidence>
<evidence type="ECO:0000259" key="8">
    <source>
        <dbReference type="PROSITE" id="PS50109"/>
    </source>
</evidence>
<feature type="transmembrane region" description="Helical" evidence="7">
    <location>
        <begin position="183"/>
        <end position="206"/>
    </location>
</feature>
<keyword evidence="4" id="KW-0808">Transferase</keyword>
<feature type="transmembrane region" description="Helical" evidence="7">
    <location>
        <begin position="86"/>
        <end position="107"/>
    </location>
</feature>
<dbReference type="SMART" id="SM00387">
    <property type="entry name" value="HATPase_c"/>
    <property type="match status" value="1"/>
</dbReference>
<keyword evidence="6 7" id="KW-0472">Membrane</keyword>
<dbReference type="GO" id="GO:0000156">
    <property type="term" value="F:phosphorelay response regulator activity"/>
    <property type="evidence" value="ECO:0007669"/>
    <property type="project" value="TreeGrafter"/>
</dbReference>
<dbReference type="Gene3D" id="3.30.450.20">
    <property type="entry name" value="PAS domain"/>
    <property type="match status" value="1"/>
</dbReference>
<accession>A0A937F6Q4</accession>
<feature type="transmembrane region" description="Helical" evidence="7">
    <location>
        <begin position="21"/>
        <end position="42"/>
    </location>
</feature>
<reference evidence="9" key="1">
    <citation type="submission" date="2021-01" db="EMBL/GenBank/DDBJ databases">
        <title>Fulvivirga kasyanovii gen. nov., sp nov., a novel member of the phylum Bacteroidetes isolated from seawater in a mussel farm.</title>
        <authorList>
            <person name="Zhao L.-H."/>
            <person name="Wang Z.-J."/>
        </authorList>
    </citation>
    <scope>NUCLEOTIDE SEQUENCE</scope>
    <source>
        <strain evidence="9">2943</strain>
    </source>
</reference>
<proteinExistence type="predicted"/>
<dbReference type="InterPro" id="IPR003594">
    <property type="entry name" value="HATPase_dom"/>
</dbReference>
<dbReference type="InterPro" id="IPR004358">
    <property type="entry name" value="Sig_transdc_His_kin-like_C"/>
</dbReference>
<evidence type="ECO:0000256" key="3">
    <source>
        <dbReference type="ARBA" id="ARBA00022553"/>
    </source>
</evidence>
<dbReference type="PANTHER" id="PTHR42878">
    <property type="entry name" value="TWO-COMPONENT HISTIDINE KINASE"/>
    <property type="match status" value="1"/>
</dbReference>
<feature type="transmembrane region" description="Helical" evidence="7">
    <location>
        <begin position="54"/>
        <end position="74"/>
    </location>
</feature>
<dbReference type="GO" id="GO:0000155">
    <property type="term" value="F:phosphorelay sensor kinase activity"/>
    <property type="evidence" value="ECO:0007669"/>
    <property type="project" value="InterPro"/>
</dbReference>
<evidence type="ECO:0000256" key="7">
    <source>
        <dbReference type="SAM" id="Phobius"/>
    </source>
</evidence>
<dbReference type="InterPro" id="IPR000014">
    <property type="entry name" value="PAS"/>
</dbReference>
<evidence type="ECO:0000313" key="10">
    <source>
        <dbReference type="Proteomes" id="UP000659388"/>
    </source>
</evidence>
<keyword evidence="5" id="KW-0418">Kinase</keyword>
<evidence type="ECO:0000256" key="2">
    <source>
        <dbReference type="ARBA" id="ARBA00012438"/>
    </source>
</evidence>
<dbReference type="InterPro" id="IPR035965">
    <property type="entry name" value="PAS-like_dom_sf"/>
</dbReference>
<comment type="caution">
    <text evidence="9">The sequence shown here is derived from an EMBL/GenBank/DDBJ whole genome shotgun (WGS) entry which is preliminary data.</text>
</comment>
<dbReference type="CDD" id="cd00082">
    <property type="entry name" value="HisKA"/>
    <property type="match status" value="1"/>
</dbReference>
<evidence type="ECO:0000256" key="6">
    <source>
        <dbReference type="ARBA" id="ARBA00023136"/>
    </source>
</evidence>
<keyword evidence="7" id="KW-0812">Transmembrane</keyword>
<dbReference type="Pfam" id="PF00512">
    <property type="entry name" value="HisKA"/>
    <property type="match status" value="1"/>
</dbReference>
<dbReference type="Gene3D" id="3.30.565.10">
    <property type="entry name" value="Histidine kinase-like ATPase, C-terminal domain"/>
    <property type="match status" value="1"/>
</dbReference>
<dbReference type="Pfam" id="PF02518">
    <property type="entry name" value="HATPase_c"/>
    <property type="match status" value="1"/>
</dbReference>
<keyword evidence="7" id="KW-1133">Transmembrane helix</keyword>
<dbReference type="AlphaFoldDB" id="A0A937F6Q4"/>
<dbReference type="PRINTS" id="PR00344">
    <property type="entry name" value="BCTRLSENSOR"/>
</dbReference>
<protein>
    <recommendedName>
        <fullName evidence="2">histidine kinase</fullName>
        <ecNumber evidence="2">2.7.13.3</ecNumber>
    </recommendedName>
</protein>
<dbReference type="PROSITE" id="PS50109">
    <property type="entry name" value="HIS_KIN"/>
    <property type="match status" value="1"/>
</dbReference>
<dbReference type="EMBL" id="JAESIY010000008">
    <property type="protein sequence ID" value="MBL3657452.1"/>
    <property type="molecule type" value="Genomic_DNA"/>
</dbReference>
<dbReference type="RefSeq" id="WP_202245244.1">
    <property type="nucleotide sequence ID" value="NZ_JAESIY010000008.1"/>
</dbReference>
<dbReference type="GO" id="GO:0007234">
    <property type="term" value="P:osmosensory signaling via phosphorelay pathway"/>
    <property type="evidence" value="ECO:0007669"/>
    <property type="project" value="TreeGrafter"/>
</dbReference>
<dbReference type="InterPro" id="IPR050351">
    <property type="entry name" value="BphY/WalK/GraS-like"/>
</dbReference>
<dbReference type="Gene3D" id="1.10.287.130">
    <property type="match status" value="1"/>
</dbReference>
<dbReference type="SUPFAM" id="SSF55874">
    <property type="entry name" value="ATPase domain of HSP90 chaperone/DNA topoisomerase II/histidine kinase"/>
    <property type="match status" value="1"/>
</dbReference>
<keyword evidence="3" id="KW-0597">Phosphoprotein</keyword>
<dbReference type="InterPro" id="IPR005467">
    <property type="entry name" value="His_kinase_dom"/>
</dbReference>
<dbReference type="PANTHER" id="PTHR42878:SF15">
    <property type="entry name" value="BACTERIOPHYTOCHROME"/>
    <property type="match status" value="1"/>
</dbReference>
<dbReference type="InterPro" id="IPR003661">
    <property type="entry name" value="HisK_dim/P_dom"/>
</dbReference>
<dbReference type="Proteomes" id="UP000659388">
    <property type="component" value="Unassembled WGS sequence"/>
</dbReference>
<dbReference type="Pfam" id="PF13596">
    <property type="entry name" value="PAS_10"/>
    <property type="match status" value="1"/>
</dbReference>
<dbReference type="InterPro" id="IPR036890">
    <property type="entry name" value="HATPase_C_sf"/>
</dbReference>
<feature type="transmembrane region" description="Helical" evidence="7">
    <location>
        <begin position="157"/>
        <end position="177"/>
    </location>
</feature>
<feature type="transmembrane region" description="Helical" evidence="7">
    <location>
        <begin position="226"/>
        <end position="248"/>
    </location>
</feature>
<gene>
    <name evidence="9" type="ORF">JL102_14995</name>
</gene>
<sequence>MTKGKEEIGVDTALRSFLKTLSIYLIYFVITLGLIVLIGWGFDVEFIKRPISGLVAMNPLTAFCFVLYGAALFWQERKMLTRTLSLLLILISSLHIVFYLTNFHFQVDEVLFNKSLLIEGEGKISNRMALNTAFCFMLSGFIVVGKSFKLNSFYYQILAVMLFYFANFSLIGYAYGVKEFYDLLSYFPMAVHTAIGFAAASLAILFNTCNIGIMRDVTTSLSGGKIARIIMPLSVGLTFFAGLLAEMLQLKYRTSEELGIALAAMLIIVSNTMFIWLAIIKINKKDRAHRIAESKVRWTDSLLRSSIDSLRDISIISVDKNLRCISYNKSFAKSIKGIYNKEVDIGRPLSEIISLPEHYEDLREKMSSVLAGEVITEEKYLKSEDMWFELRYRAIYDHNKDIVGVTLLSSNATYRKVKEAQLESANKELEAFSYTVAHDLRAPLRIIDGYLSMLKEDLHDLDNESQRLMNIISNNAIKMGVLIDELLNFAKLGRRDIQLKDIDTCPLVEEVLSEQISVAENKNIDVKLGNLENMKGDPGLMKQVFSNLISNSLKYSKNKIEIIIEINSFRSDEEITFCVKDNGVGFDMEYSGKLFGVFQRLHKESEFEGTGVGLATVERIIKKHGGKIWAESEIDKGTTFYFTIPTETKNVKQRWTLN</sequence>
<dbReference type="GO" id="GO:0016020">
    <property type="term" value="C:membrane"/>
    <property type="evidence" value="ECO:0007669"/>
    <property type="project" value="UniProtKB-SubCell"/>
</dbReference>
<keyword evidence="10" id="KW-1185">Reference proteome</keyword>